<dbReference type="Gene3D" id="3.40.525.10">
    <property type="entry name" value="CRAL-TRIO lipid binding domain"/>
    <property type="match status" value="1"/>
</dbReference>
<accession>A0A4U5QNX5</accession>
<dbReference type="GO" id="GO:0008526">
    <property type="term" value="F:phosphatidylinositol transfer activity"/>
    <property type="evidence" value="ECO:0007669"/>
    <property type="project" value="TreeGrafter"/>
</dbReference>
<feature type="domain" description="CRAL-TRIO" evidence="2">
    <location>
        <begin position="246"/>
        <end position="409"/>
    </location>
</feature>
<dbReference type="SUPFAM" id="SSF52087">
    <property type="entry name" value="CRAL/TRIO domain"/>
    <property type="match status" value="1"/>
</dbReference>
<dbReference type="Pfam" id="PF00650">
    <property type="entry name" value="CRAL_TRIO"/>
    <property type="match status" value="1"/>
</dbReference>
<dbReference type="InterPro" id="IPR011074">
    <property type="entry name" value="CRAL/TRIO_N_dom"/>
</dbReference>
<dbReference type="PROSITE" id="PS50191">
    <property type="entry name" value="CRAL_TRIO"/>
    <property type="match status" value="1"/>
</dbReference>
<proteinExistence type="predicted"/>
<dbReference type="STRING" id="43335.A0A4U5QNX5"/>
<dbReference type="SUPFAM" id="SSF46938">
    <property type="entry name" value="CRAL/TRIO N-terminal domain"/>
    <property type="match status" value="1"/>
</dbReference>
<dbReference type="Pfam" id="PF03765">
    <property type="entry name" value="CRAL_TRIO_N"/>
    <property type="match status" value="1"/>
</dbReference>
<evidence type="ECO:0000259" key="2">
    <source>
        <dbReference type="PROSITE" id="PS50191"/>
    </source>
</evidence>
<dbReference type="FunFam" id="3.40.525.10:FF:000008">
    <property type="entry name" value="Phosphatidylinositol transfer protein 3"/>
    <property type="match status" value="1"/>
</dbReference>
<feature type="region of interest" description="Disordered" evidence="1">
    <location>
        <begin position="424"/>
        <end position="443"/>
    </location>
</feature>
<dbReference type="InterPro" id="IPR036273">
    <property type="entry name" value="CRAL/TRIO_N_dom_sf"/>
</dbReference>
<feature type="compositionally biased region" description="Basic and acidic residues" evidence="1">
    <location>
        <begin position="489"/>
        <end position="514"/>
    </location>
</feature>
<dbReference type="SMART" id="SM01100">
    <property type="entry name" value="CRAL_TRIO_N"/>
    <property type="match status" value="1"/>
</dbReference>
<protein>
    <recommendedName>
        <fullName evidence="2">CRAL-TRIO domain-containing protein</fullName>
    </recommendedName>
</protein>
<organism evidence="3">
    <name type="scientific">Populus alba</name>
    <name type="common">White poplar</name>
    <dbReference type="NCBI Taxonomy" id="43335"/>
    <lineage>
        <taxon>Eukaryota</taxon>
        <taxon>Viridiplantae</taxon>
        <taxon>Streptophyta</taxon>
        <taxon>Embryophyta</taxon>
        <taxon>Tracheophyta</taxon>
        <taxon>Spermatophyta</taxon>
        <taxon>Magnoliopsida</taxon>
        <taxon>eudicotyledons</taxon>
        <taxon>Gunneridae</taxon>
        <taxon>Pentapetalae</taxon>
        <taxon>rosids</taxon>
        <taxon>fabids</taxon>
        <taxon>Malpighiales</taxon>
        <taxon>Salicaceae</taxon>
        <taxon>Saliceae</taxon>
        <taxon>Populus</taxon>
    </lineage>
</organism>
<dbReference type="CDD" id="cd00170">
    <property type="entry name" value="SEC14"/>
    <property type="match status" value="1"/>
</dbReference>
<name>A0A4U5QNX5_POPAL</name>
<dbReference type="InterPro" id="IPR001251">
    <property type="entry name" value="CRAL-TRIO_dom"/>
</dbReference>
<feature type="region of interest" description="Disordered" evidence="1">
    <location>
        <begin position="451"/>
        <end position="514"/>
    </location>
</feature>
<gene>
    <name evidence="3" type="ORF">D5086_0000062290</name>
</gene>
<dbReference type="AlphaFoldDB" id="A0A4U5QNX5"/>
<evidence type="ECO:0000313" key="3">
    <source>
        <dbReference type="EMBL" id="TKS12542.1"/>
    </source>
</evidence>
<dbReference type="EMBL" id="RCHU01000157">
    <property type="protein sequence ID" value="TKS12542.1"/>
    <property type="molecule type" value="Genomic_DNA"/>
</dbReference>
<dbReference type="SMART" id="SM00516">
    <property type="entry name" value="SEC14"/>
    <property type="match status" value="1"/>
</dbReference>
<sequence>MLSPIARKGLLNLATHFDAHLPNSSGSSSQLRLLMPAATAEQNVKQKSGCTNDEGIGWWHRDDFCIRSCNEVPLFCNGTHANGEITFNLGSWRLTVVQLPFWSSLIAMDSSVLYLYQSFDKRGYVWKMLCTLIFLACKCALGRRLKESVLSPFLLNQTGKLKMSEGVKRSSSNGFEKPLTTEHQQEKVNEVRRLVGPLPEKLSIYCSDASIERHLRARNWNVKKALKMLKETLKWRVAYKPEEIRWEEIAHEAHTGKIYRSSYVDKHGRTVLVMRPSCQNSKSIKGQIKYLVYCMENAILNLPPDQEQMVWLIDFSGFNLSHISLKVTRETAHVLQDHYPERLGLAILYNPPKFFEPFWMVAKAFLEPKTYNKVKFVYSDEINTMKIVEDLFDMDYLEAAFGGKDSVGFDITKYAERMKEDDKRMPSFWTRASSPSAAPQPDLASATLDSLNLDSNSDASDDDKTEGSMPRGIDSDTVFTDENTSVIDGGKKESESESEDPHRTDVKPDDKAHA</sequence>
<dbReference type="InterPro" id="IPR052578">
    <property type="entry name" value="PI_Transfer_CRAL-TRIO"/>
</dbReference>
<dbReference type="PANTHER" id="PTHR45824:SF6">
    <property type="entry name" value="F16L1.9 PROTEIN"/>
    <property type="match status" value="1"/>
</dbReference>
<comment type="caution">
    <text evidence="3">The sequence shown here is derived from an EMBL/GenBank/DDBJ whole genome shotgun (WGS) entry which is preliminary data.</text>
</comment>
<dbReference type="PANTHER" id="PTHR45824">
    <property type="entry name" value="GH16843P"/>
    <property type="match status" value="1"/>
</dbReference>
<feature type="compositionally biased region" description="Polar residues" evidence="1">
    <location>
        <begin position="477"/>
        <end position="486"/>
    </location>
</feature>
<evidence type="ECO:0000256" key="1">
    <source>
        <dbReference type="SAM" id="MobiDB-lite"/>
    </source>
</evidence>
<reference evidence="3" key="1">
    <citation type="submission" date="2018-10" db="EMBL/GenBank/DDBJ databases">
        <title>Population genomic analysis revealed the cold adaptation of white poplar.</title>
        <authorList>
            <person name="Liu Y.-J."/>
        </authorList>
    </citation>
    <scope>NUCLEOTIDE SEQUENCE [LARGE SCALE GENOMIC DNA]</scope>
    <source>
        <strain evidence="3">PAL-ZL1</strain>
    </source>
</reference>
<dbReference type="InterPro" id="IPR036865">
    <property type="entry name" value="CRAL-TRIO_dom_sf"/>
</dbReference>